<dbReference type="SUPFAM" id="SSF54593">
    <property type="entry name" value="Glyoxalase/Bleomycin resistance protein/Dihydroxybiphenyl dioxygenase"/>
    <property type="match status" value="1"/>
</dbReference>
<gene>
    <name evidence="1" type="ORF">ACFOM9_07340</name>
</gene>
<name>A0ABV7UT61_9GAMM</name>
<organism evidence="1 2">
    <name type="scientific">Luteimonas notoginsengisoli</name>
    <dbReference type="NCBI Taxonomy" id="1578200"/>
    <lineage>
        <taxon>Bacteria</taxon>
        <taxon>Pseudomonadati</taxon>
        <taxon>Pseudomonadota</taxon>
        <taxon>Gammaproteobacteria</taxon>
        <taxon>Lysobacterales</taxon>
        <taxon>Lysobacteraceae</taxon>
        <taxon>Luteimonas</taxon>
    </lineage>
</organism>
<protein>
    <recommendedName>
        <fullName evidence="3">VOC domain-containing protein</fullName>
    </recommendedName>
</protein>
<dbReference type="Gene3D" id="3.10.180.10">
    <property type="entry name" value="2,3-Dihydroxybiphenyl 1,2-Dioxygenase, domain 1"/>
    <property type="match status" value="1"/>
</dbReference>
<sequence length="51" mass="5705">MDDFERVLHRARGLVVSLDEEPGVNPSMGTREFGLRDPDGYRVMVSALQAD</sequence>
<comment type="caution">
    <text evidence="1">The sequence shown here is derived from an EMBL/GenBank/DDBJ whole genome shotgun (WGS) entry which is preliminary data.</text>
</comment>
<dbReference type="EMBL" id="JBHRYF010000003">
    <property type="protein sequence ID" value="MFC3659888.1"/>
    <property type="molecule type" value="Genomic_DNA"/>
</dbReference>
<reference evidence="2" key="1">
    <citation type="journal article" date="2019" name="Int. J. Syst. Evol. Microbiol.">
        <title>The Global Catalogue of Microorganisms (GCM) 10K type strain sequencing project: providing services to taxonomists for standard genome sequencing and annotation.</title>
        <authorList>
            <consortium name="The Broad Institute Genomics Platform"/>
            <consortium name="The Broad Institute Genome Sequencing Center for Infectious Disease"/>
            <person name="Wu L."/>
            <person name="Ma J."/>
        </authorList>
    </citation>
    <scope>NUCLEOTIDE SEQUENCE [LARGE SCALE GENOMIC DNA]</scope>
    <source>
        <strain evidence="2">KCTC 42211</strain>
    </source>
</reference>
<evidence type="ECO:0000313" key="1">
    <source>
        <dbReference type="EMBL" id="MFC3659888.1"/>
    </source>
</evidence>
<dbReference type="InterPro" id="IPR029068">
    <property type="entry name" value="Glyas_Bleomycin-R_OHBP_Dase"/>
</dbReference>
<dbReference type="Proteomes" id="UP001595724">
    <property type="component" value="Unassembled WGS sequence"/>
</dbReference>
<dbReference type="RefSeq" id="WP_386708336.1">
    <property type="nucleotide sequence ID" value="NZ_JBHRYF010000003.1"/>
</dbReference>
<keyword evidence="2" id="KW-1185">Reference proteome</keyword>
<accession>A0ABV7UT61</accession>
<evidence type="ECO:0008006" key="3">
    <source>
        <dbReference type="Google" id="ProtNLM"/>
    </source>
</evidence>
<proteinExistence type="predicted"/>
<evidence type="ECO:0000313" key="2">
    <source>
        <dbReference type="Proteomes" id="UP001595724"/>
    </source>
</evidence>